<evidence type="ECO:0000313" key="1">
    <source>
        <dbReference type="EMBL" id="KAG2580373.1"/>
    </source>
</evidence>
<comment type="caution">
    <text evidence="1">The sequence shown here is derived from an EMBL/GenBank/DDBJ whole genome shotgun (WGS) entry which is preliminary data.</text>
</comment>
<evidence type="ECO:0000313" key="2">
    <source>
        <dbReference type="Proteomes" id="UP000823388"/>
    </source>
</evidence>
<gene>
    <name evidence="1" type="ORF">PVAP13_6NG292801</name>
</gene>
<dbReference type="SUPFAM" id="SSF50370">
    <property type="entry name" value="Ricin B-like lectins"/>
    <property type="match status" value="1"/>
</dbReference>
<organism evidence="1 2">
    <name type="scientific">Panicum virgatum</name>
    <name type="common">Blackwell switchgrass</name>
    <dbReference type="NCBI Taxonomy" id="38727"/>
    <lineage>
        <taxon>Eukaryota</taxon>
        <taxon>Viridiplantae</taxon>
        <taxon>Streptophyta</taxon>
        <taxon>Embryophyta</taxon>
        <taxon>Tracheophyta</taxon>
        <taxon>Spermatophyta</taxon>
        <taxon>Magnoliopsida</taxon>
        <taxon>Liliopsida</taxon>
        <taxon>Poales</taxon>
        <taxon>Poaceae</taxon>
        <taxon>PACMAD clade</taxon>
        <taxon>Panicoideae</taxon>
        <taxon>Panicodae</taxon>
        <taxon>Paniceae</taxon>
        <taxon>Panicinae</taxon>
        <taxon>Panicum</taxon>
        <taxon>Panicum sect. Hiantes</taxon>
    </lineage>
</organism>
<keyword evidence="2" id="KW-1185">Reference proteome</keyword>
<name>A0A8T0R5Y2_PANVG</name>
<dbReference type="AlphaFoldDB" id="A0A8T0R5Y2"/>
<dbReference type="PANTHER" id="PTHR31257:SF24">
    <property type="entry name" value="OS12G0184300 PROTEIN"/>
    <property type="match status" value="1"/>
</dbReference>
<protein>
    <submittedName>
        <fullName evidence="1">Uncharacterized protein</fullName>
    </submittedName>
</protein>
<dbReference type="PANTHER" id="PTHR31257">
    <property type="entry name" value="RICIN B-LIKE LECTIN EULS3"/>
    <property type="match status" value="1"/>
</dbReference>
<dbReference type="Proteomes" id="UP000823388">
    <property type="component" value="Chromosome 6N"/>
</dbReference>
<accession>A0A8T0R5Y2</accession>
<sequence>MLSGQQMRMFSKVDPSLNAAVRGDKVVLVRADPTDESQRWIQDHDNVGRVTDAQGRRAFALVNVATGKALVHARGKLQLAPYAGHDGVEISKLWSLGVKFDDGFCEVRDLSNMDRTINVTGGMGVDLVRYHKSELTYDFTVWKIVPSPASDPRRFSVPMTATQR</sequence>
<dbReference type="InterPro" id="IPR040249">
    <property type="entry name" value="Ricin_B-like_lectin_EULS3-like"/>
</dbReference>
<proteinExistence type="predicted"/>
<reference evidence="1" key="1">
    <citation type="submission" date="2020-05" db="EMBL/GenBank/DDBJ databases">
        <title>WGS assembly of Panicum virgatum.</title>
        <authorList>
            <person name="Lovell J.T."/>
            <person name="Jenkins J."/>
            <person name="Shu S."/>
            <person name="Juenger T.E."/>
            <person name="Schmutz J."/>
        </authorList>
    </citation>
    <scope>NUCLEOTIDE SEQUENCE</scope>
    <source>
        <strain evidence="1">AP13</strain>
    </source>
</reference>
<dbReference type="EMBL" id="CM029048">
    <property type="protein sequence ID" value="KAG2580373.1"/>
    <property type="molecule type" value="Genomic_DNA"/>
</dbReference>
<dbReference type="InterPro" id="IPR035992">
    <property type="entry name" value="Ricin_B-like_lectins"/>
</dbReference>